<sequence length="73" mass="8439">MSSLDIIINKMKRQPNGVRMSEADKVLVANGYRLDRQKGSHRQYVNKKGDVITIKDENPLKAVYVKDILRRIL</sequence>
<dbReference type="EMBL" id="MIJE01000003">
    <property type="protein sequence ID" value="OEF97874.1"/>
    <property type="molecule type" value="Genomic_DNA"/>
</dbReference>
<keyword evidence="4" id="KW-0255">Endonuclease</keyword>
<accession>A0A1E5G4D3</accession>
<keyword evidence="9" id="KW-1185">Reference proteome</keyword>
<dbReference type="OrthoDB" id="361893at2"/>
<evidence type="ECO:0000313" key="8">
    <source>
        <dbReference type="EMBL" id="OEF97874.1"/>
    </source>
</evidence>
<evidence type="ECO:0000256" key="4">
    <source>
        <dbReference type="ARBA" id="ARBA00022759"/>
    </source>
</evidence>
<dbReference type="Gene3D" id="3.30.920.30">
    <property type="entry name" value="Hypothetical protein"/>
    <property type="match status" value="1"/>
</dbReference>
<dbReference type="RefSeq" id="WP_069642505.1">
    <property type="nucleotide sequence ID" value="NZ_MIJE01000003.1"/>
</dbReference>
<dbReference type="InterPro" id="IPR038570">
    <property type="entry name" value="HicA_sf"/>
</dbReference>
<keyword evidence="7" id="KW-0346">Stress response</keyword>
<keyword evidence="3" id="KW-0540">Nuclease</keyword>
<comment type="similarity">
    <text evidence="1">Belongs to the HicA mRNA interferase family.</text>
</comment>
<dbReference type="GO" id="GO:0016787">
    <property type="term" value="F:hydrolase activity"/>
    <property type="evidence" value="ECO:0007669"/>
    <property type="project" value="UniProtKB-KW"/>
</dbReference>
<evidence type="ECO:0008006" key="10">
    <source>
        <dbReference type="Google" id="ProtNLM"/>
    </source>
</evidence>
<dbReference type="InterPro" id="IPR012933">
    <property type="entry name" value="HicA_mRNA_interferase"/>
</dbReference>
<keyword evidence="5" id="KW-0378">Hydrolase</keyword>
<name>A0A1E5G4D3_9FIRM</name>
<evidence type="ECO:0000256" key="6">
    <source>
        <dbReference type="ARBA" id="ARBA00022884"/>
    </source>
</evidence>
<dbReference type="AlphaFoldDB" id="A0A1E5G4D3"/>
<protein>
    <recommendedName>
        <fullName evidence="10">Addiction module toxin, HicA family</fullName>
    </recommendedName>
</protein>
<dbReference type="Pfam" id="PF07927">
    <property type="entry name" value="HicA_toxin"/>
    <property type="match status" value="1"/>
</dbReference>
<reference evidence="8 9" key="1">
    <citation type="submission" date="2016-09" db="EMBL/GenBank/DDBJ databases">
        <title>Draft genome sequence for the type strain of Desulfuribacillus alkaliarsenatis AHT28, an obligately anaerobic, sulfidogenic bacterium isolated from Russian soda lake sediments.</title>
        <authorList>
            <person name="Abin C.A."/>
            <person name="Hollibaugh J.T."/>
        </authorList>
    </citation>
    <scope>NUCLEOTIDE SEQUENCE [LARGE SCALE GENOMIC DNA]</scope>
    <source>
        <strain evidence="8 9">AHT28</strain>
    </source>
</reference>
<evidence type="ECO:0000256" key="2">
    <source>
        <dbReference type="ARBA" id="ARBA00022649"/>
    </source>
</evidence>
<gene>
    <name evidence="8" type="ORF">BHF68_13695</name>
</gene>
<evidence type="ECO:0000256" key="1">
    <source>
        <dbReference type="ARBA" id="ARBA00006620"/>
    </source>
</evidence>
<dbReference type="GO" id="GO:0003729">
    <property type="term" value="F:mRNA binding"/>
    <property type="evidence" value="ECO:0007669"/>
    <property type="project" value="InterPro"/>
</dbReference>
<dbReference type="GO" id="GO:0004519">
    <property type="term" value="F:endonuclease activity"/>
    <property type="evidence" value="ECO:0007669"/>
    <property type="project" value="UniProtKB-KW"/>
</dbReference>
<evidence type="ECO:0000256" key="7">
    <source>
        <dbReference type="ARBA" id="ARBA00023016"/>
    </source>
</evidence>
<dbReference type="Proteomes" id="UP000094296">
    <property type="component" value="Unassembled WGS sequence"/>
</dbReference>
<evidence type="ECO:0000313" key="9">
    <source>
        <dbReference type="Proteomes" id="UP000094296"/>
    </source>
</evidence>
<evidence type="ECO:0000256" key="3">
    <source>
        <dbReference type="ARBA" id="ARBA00022722"/>
    </source>
</evidence>
<proteinExistence type="inferred from homology"/>
<evidence type="ECO:0000256" key="5">
    <source>
        <dbReference type="ARBA" id="ARBA00022801"/>
    </source>
</evidence>
<keyword evidence="6" id="KW-0694">RNA-binding</keyword>
<organism evidence="8 9">
    <name type="scientific">Desulfuribacillus alkaliarsenatis</name>
    <dbReference type="NCBI Taxonomy" id="766136"/>
    <lineage>
        <taxon>Bacteria</taxon>
        <taxon>Bacillati</taxon>
        <taxon>Bacillota</taxon>
        <taxon>Desulfuribacillia</taxon>
        <taxon>Desulfuribacillales</taxon>
        <taxon>Desulfuribacillaceae</taxon>
        <taxon>Desulfuribacillus</taxon>
    </lineage>
</organism>
<keyword evidence="2" id="KW-1277">Toxin-antitoxin system</keyword>
<dbReference type="SUPFAM" id="SSF54786">
    <property type="entry name" value="YcfA/nrd intein domain"/>
    <property type="match status" value="1"/>
</dbReference>
<comment type="caution">
    <text evidence="8">The sequence shown here is derived from an EMBL/GenBank/DDBJ whole genome shotgun (WGS) entry which is preliminary data.</text>
</comment>